<evidence type="ECO:0000313" key="1">
    <source>
        <dbReference type="EMBL" id="KAJ3558109.1"/>
    </source>
</evidence>
<dbReference type="Proteomes" id="UP001148662">
    <property type="component" value="Unassembled WGS sequence"/>
</dbReference>
<protein>
    <submittedName>
        <fullName evidence="1">Uncharacterized protein</fullName>
    </submittedName>
</protein>
<reference evidence="1" key="1">
    <citation type="submission" date="2022-07" db="EMBL/GenBank/DDBJ databases">
        <title>Genome Sequence of Phlebia brevispora.</title>
        <authorList>
            <person name="Buettner E."/>
        </authorList>
    </citation>
    <scope>NUCLEOTIDE SEQUENCE</scope>
    <source>
        <strain evidence="1">MPL23</strain>
    </source>
</reference>
<gene>
    <name evidence="1" type="ORF">NM688_g1115</name>
</gene>
<accession>A0ACC1TCK8</accession>
<evidence type="ECO:0000313" key="2">
    <source>
        <dbReference type="Proteomes" id="UP001148662"/>
    </source>
</evidence>
<sequence length="164" mass="17659">MSTVPDFSCTFTLENRFNVPLTLVAGSPQVGASNRWATDADPPQMIAAGQKSRTMRIVATGSTATNPIATSGAVSYTGRVNARIVTCHINVECPIEELNTALLSIVPPDAGHPQINDFNQNVKPLTGRYCLRMACSSLTLANSELRRLHLSADERTPSRHSVPL</sequence>
<keyword evidence="2" id="KW-1185">Reference proteome</keyword>
<comment type="caution">
    <text evidence="1">The sequence shown here is derived from an EMBL/GenBank/DDBJ whole genome shotgun (WGS) entry which is preliminary data.</text>
</comment>
<organism evidence="1 2">
    <name type="scientific">Phlebia brevispora</name>
    <dbReference type="NCBI Taxonomy" id="194682"/>
    <lineage>
        <taxon>Eukaryota</taxon>
        <taxon>Fungi</taxon>
        <taxon>Dikarya</taxon>
        <taxon>Basidiomycota</taxon>
        <taxon>Agaricomycotina</taxon>
        <taxon>Agaricomycetes</taxon>
        <taxon>Polyporales</taxon>
        <taxon>Meruliaceae</taxon>
        <taxon>Phlebia</taxon>
    </lineage>
</organism>
<dbReference type="EMBL" id="JANHOG010000110">
    <property type="protein sequence ID" value="KAJ3558109.1"/>
    <property type="molecule type" value="Genomic_DNA"/>
</dbReference>
<name>A0ACC1TCK8_9APHY</name>
<proteinExistence type="predicted"/>